<proteinExistence type="predicted"/>
<feature type="compositionally biased region" description="Low complexity" evidence="1">
    <location>
        <begin position="70"/>
        <end position="86"/>
    </location>
</feature>
<evidence type="ECO:0000313" key="3">
    <source>
        <dbReference type="EMBL" id="MDT0681401.1"/>
    </source>
</evidence>
<protein>
    <submittedName>
        <fullName evidence="3">SH3 domain-containing protein</fullName>
    </submittedName>
</protein>
<dbReference type="InterPro" id="IPR003646">
    <property type="entry name" value="SH3-like_bac-type"/>
</dbReference>
<dbReference type="Gene3D" id="2.30.30.40">
    <property type="entry name" value="SH3 Domains"/>
    <property type="match status" value="1"/>
</dbReference>
<organism evidence="3 4">
    <name type="scientific">Tropicimonas omnivorans</name>
    <dbReference type="NCBI Taxonomy" id="3075590"/>
    <lineage>
        <taxon>Bacteria</taxon>
        <taxon>Pseudomonadati</taxon>
        <taxon>Pseudomonadota</taxon>
        <taxon>Alphaproteobacteria</taxon>
        <taxon>Rhodobacterales</taxon>
        <taxon>Roseobacteraceae</taxon>
        <taxon>Tropicimonas</taxon>
    </lineage>
</organism>
<name>A0ABU3DCG3_9RHOB</name>
<dbReference type="PROSITE" id="PS51781">
    <property type="entry name" value="SH3B"/>
    <property type="match status" value="1"/>
</dbReference>
<dbReference type="SMART" id="SM00287">
    <property type="entry name" value="SH3b"/>
    <property type="match status" value="1"/>
</dbReference>
<evidence type="ECO:0000259" key="2">
    <source>
        <dbReference type="PROSITE" id="PS51781"/>
    </source>
</evidence>
<dbReference type="Pfam" id="PF08239">
    <property type="entry name" value="SH3_3"/>
    <property type="match status" value="1"/>
</dbReference>
<sequence>MLGKYVAGTLLVLGGAMVLVPGTGDVDVTRAATAPSALATPVVKASAEPADLEQARNIVQAAVQGSVGAKPAVASDAPDSAAQAEANPSGTLKLSDETRRVLAAAGGVVDADRDWEALAADPAADAQMLEVSGSRVNVRSGPSTGHGVIDSLVRGTDVELVSEDASGWAKIRMSGGREGFMARRFLDEIG</sequence>
<comment type="caution">
    <text evidence="3">The sequence shown here is derived from an EMBL/GenBank/DDBJ whole genome shotgun (WGS) entry which is preliminary data.</text>
</comment>
<accession>A0ABU3DCG3</accession>
<feature type="region of interest" description="Disordered" evidence="1">
    <location>
        <begin position="70"/>
        <end position="92"/>
    </location>
</feature>
<gene>
    <name evidence="3" type="ORF">RM543_01795</name>
</gene>
<dbReference type="Proteomes" id="UP001265259">
    <property type="component" value="Unassembled WGS sequence"/>
</dbReference>
<keyword evidence="4" id="KW-1185">Reference proteome</keyword>
<feature type="domain" description="SH3b" evidence="2">
    <location>
        <begin position="126"/>
        <end position="190"/>
    </location>
</feature>
<evidence type="ECO:0000256" key="1">
    <source>
        <dbReference type="SAM" id="MobiDB-lite"/>
    </source>
</evidence>
<reference evidence="3 4" key="1">
    <citation type="submission" date="2023-09" db="EMBL/GenBank/DDBJ databases">
        <authorList>
            <person name="Rey-Velasco X."/>
        </authorList>
    </citation>
    <scope>NUCLEOTIDE SEQUENCE [LARGE SCALE GENOMIC DNA]</scope>
    <source>
        <strain evidence="3 4">F158</strain>
    </source>
</reference>
<dbReference type="EMBL" id="JAVRHL010000001">
    <property type="protein sequence ID" value="MDT0681401.1"/>
    <property type="molecule type" value="Genomic_DNA"/>
</dbReference>
<evidence type="ECO:0000313" key="4">
    <source>
        <dbReference type="Proteomes" id="UP001265259"/>
    </source>
</evidence>
<dbReference type="RefSeq" id="WP_311689052.1">
    <property type="nucleotide sequence ID" value="NZ_JAVRHL010000001.1"/>
</dbReference>